<evidence type="ECO:0000259" key="7">
    <source>
        <dbReference type="Pfam" id="PF17917"/>
    </source>
</evidence>
<protein>
    <recommendedName>
        <fullName evidence="7">Reverse transcriptase RNase H-like domain-containing protein</fullName>
    </recommendedName>
</protein>
<name>A0A319C239_ASPVC</name>
<keyword evidence="2" id="KW-0548">Nucleotidyltransferase</keyword>
<evidence type="ECO:0000256" key="4">
    <source>
        <dbReference type="ARBA" id="ARBA00022759"/>
    </source>
</evidence>
<dbReference type="Pfam" id="PF17917">
    <property type="entry name" value="RT_RNaseH"/>
    <property type="match status" value="1"/>
</dbReference>
<dbReference type="AlphaFoldDB" id="A0A319C239"/>
<dbReference type="GO" id="GO:0016787">
    <property type="term" value="F:hydrolase activity"/>
    <property type="evidence" value="ECO:0007669"/>
    <property type="project" value="UniProtKB-KW"/>
</dbReference>
<dbReference type="RefSeq" id="XP_025566087.1">
    <property type="nucleotide sequence ID" value="XM_025702757.1"/>
</dbReference>
<evidence type="ECO:0000256" key="6">
    <source>
        <dbReference type="ARBA" id="ARBA00022918"/>
    </source>
</evidence>
<keyword evidence="5" id="KW-0378">Hydrolase</keyword>
<organism evidence="8 9">
    <name type="scientific">Aspergillus vadensis (strain CBS 113365 / IMI 142717 / IBT 24658)</name>
    <dbReference type="NCBI Taxonomy" id="1448311"/>
    <lineage>
        <taxon>Eukaryota</taxon>
        <taxon>Fungi</taxon>
        <taxon>Dikarya</taxon>
        <taxon>Ascomycota</taxon>
        <taxon>Pezizomycotina</taxon>
        <taxon>Eurotiomycetes</taxon>
        <taxon>Eurotiomycetidae</taxon>
        <taxon>Eurotiales</taxon>
        <taxon>Aspergillaceae</taxon>
        <taxon>Aspergillus</taxon>
        <taxon>Aspergillus subgen. Circumdati</taxon>
    </lineage>
</organism>
<dbReference type="GO" id="GO:0004519">
    <property type="term" value="F:endonuclease activity"/>
    <property type="evidence" value="ECO:0007669"/>
    <property type="project" value="UniProtKB-KW"/>
</dbReference>
<keyword evidence="6" id="KW-0695">RNA-directed DNA polymerase</keyword>
<keyword evidence="1" id="KW-0808">Transferase</keyword>
<feature type="non-terminal residue" evidence="8">
    <location>
        <position position="1"/>
    </location>
</feature>
<proteinExistence type="predicted"/>
<evidence type="ECO:0000256" key="1">
    <source>
        <dbReference type="ARBA" id="ARBA00022679"/>
    </source>
</evidence>
<dbReference type="InterPro" id="IPR041373">
    <property type="entry name" value="RT_RNaseH"/>
</dbReference>
<dbReference type="Proteomes" id="UP000248405">
    <property type="component" value="Unassembled WGS sequence"/>
</dbReference>
<keyword evidence="4" id="KW-0255">Endonuclease</keyword>
<sequence>YNKKRKLYFYIYFSKQLAPAEYNYKIYNKKLLIIIRYIKAWDIKLYSISEFKVIINYKNLEYFYILKKLFKKYI</sequence>
<accession>A0A319C239</accession>
<feature type="domain" description="Reverse transcriptase RNase H-like" evidence="7">
    <location>
        <begin position="11"/>
        <end position="68"/>
    </location>
</feature>
<evidence type="ECO:0000256" key="5">
    <source>
        <dbReference type="ARBA" id="ARBA00022801"/>
    </source>
</evidence>
<evidence type="ECO:0000256" key="2">
    <source>
        <dbReference type="ARBA" id="ARBA00022695"/>
    </source>
</evidence>
<evidence type="ECO:0000313" key="9">
    <source>
        <dbReference type="Proteomes" id="UP000248405"/>
    </source>
</evidence>
<keyword evidence="9" id="KW-1185">Reference proteome</keyword>
<evidence type="ECO:0000313" key="8">
    <source>
        <dbReference type="EMBL" id="PYH72293.1"/>
    </source>
</evidence>
<keyword evidence="3" id="KW-0540">Nuclease</keyword>
<dbReference type="EMBL" id="KZ821617">
    <property type="protein sequence ID" value="PYH72293.1"/>
    <property type="molecule type" value="Genomic_DNA"/>
</dbReference>
<dbReference type="InterPro" id="IPR043502">
    <property type="entry name" value="DNA/RNA_pol_sf"/>
</dbReference>
<dbReference type="SUPFAM" id="SSF56672">
    <property type="entry name" value="DNA/RNA polymerases"/>
    <property type="match status" value="1"/>
</dbReference>
<evidence type="ECO:0000256" key="3">
    <source>
        <dbReference type="ARBA" id="ARBA00022722"/>
    </source>
</evidence>
<reference evidence="8" key="1">
    <citation type="submission" date="2016-12" db="EMBL/GenBank/DDBJ databases">
        <title>The genomes of Aspergillus section Nigri reveals drivers in fungal speciation.</title>
        <authorList>
            <consortium name="DOE Joint Genome Institute"/>
            <person name="Vesth T.C."/>
            <person name="Nybo J."/>
            <person name="Theobald S."/>
            <person name="Brandl J."/>
            <person name="Frisvad J.C."/>
            <person name="Nielsen K.F."/>
            <person name="Lyhne E.K."/>
            <person name="Kogle M.E."/>
            <person name="Kuo A."/>
            <person name="Riley R."/>
            <person name="Clum A."/>
            <person name="Nolan M."/>
            <person name="Lipzen A."/>
            <person name="Salamov A."/>
            <person name="Henrissat B."/>
            <person name="Wiebenga A."/>
            <person name="De Vries R.P."/>
            <person name="Grigoriev I.V."/>
            <person name="Mortensen U.H."/>
            <person name="Andersen M.R."/>
            <person name="Baker S.E."/>
        </authorList>
    </citation>
    <scope>NUCLEOTIDE SEQUENCE [LARGE SCALE GENOMIC DNA]</scope>
    <source>
        <strain evidence="8">CBS 113365</strain>
    </source>
</reference>
<dbReference type="GeneID" id="37207349"/>
<dbReference type="GO" id="GO:0003964">
    <property type="term" value="F:RNA-directed DNA polymerase activity"/>
    <property type="evidence" value="ECO:0007669"/>
    <property type="project" value="UniProtKB-KW"/>
</dbReference>
<gene>
    <name evidence="8" type="ORF">BO88DRAFT_333278</name>
</gene>